<protein>
    <submittedName>
        <fullName evidence="3">Uncharacterized protein</fullName>
    </submittedName>
</protein>
<accession>A0AAE0EWH1</accession>
<feature type="chain" id="PRO_5042093804" evidence="2">
    <location>
        <begin position="29"/>
        <end position="456"/>
    </location>
</feature>
<organism evidence="3 4">
    <name type="scientific">Cymbomonas tetramitiformis</name>
    <dbReference type="NCBI Taxonomy" id="36881"/>
    <lineage>
        <taxon>Eukaryota</taxon>
        <taxon>Viridiplantae</taxon>
        <taxon>Chlorophyta</taxon>
        <taxon>Pyramimonadophyceae</taxon>
        <taxon>Pyramimonadales</taxon>
        <taxon>Pyramimonadaceae</taxon>
        <taxon>Cymbomonas</taxon>
    </lineage>
</organism>
<evidence type="ECO:0000313" key="3">
    <source>
        <dbReference type="EMBL" id="KAK3243201.1"/>
    </source>
</evidence>
<evidence type="ECO:0000256" key="2">
    <source>
        <dbReference type="SAM" id="SignalP"/>
    </source>
</evidence>
<feature type="signal peptide" evidence="2">
    <location>
        <begin position="1"/>
        <end position="28"/>
    </location>
</feature>
<gene>
    <name evidence="3" type="ORF">CYMTET_47157</name>
</gene>
<name>A0AAE0EWH1_9CHLO</name>
<feature type="region of interest" description="Disordered" evidence="1">
    <location>
        <begin position="81"/>
        <end position="133"/>
    </location>
</feature>
<evidence type="ECO:0000313" key="4">
    <source>
        <dbReference type="Proteomes" id="UP001190700"/>
    </source>
</evidence>
<evidence type="ECO:0000256" key="1">
    <source>
        <dbReference type="SAM" id="MobiDB-lite"/>
    </source>
</evidence>
<feature type="compositionally biased region" description="Pro residues" evidence="1">
    <location>
        <begin position="87"/>
        <end position="114"/>
    </location>
</feature>
<keyword evidence="4" id="KW-1185">Reference proteome</keyword>
<keyword evidence="2" id="KW-0732">Signal</keyword>
<proteinExistence type="predicted"/>
<sequence length="456" mass="51877">MHPLSLLYRARVRCLAVCVLTLLSASEATGSACRRLTTEEQAEKLKLFDEWATIAQERLGSRAISRKRKIFEHRILGDSSACLDPASRPPPDPASRPPPDPASRPPQLLAPPPKLTKNSHTLHPPTPRGELSTEWRCIPDATHRRFVPDAERWETTCRADFESQEPWAFRDPYVEGGESRRGLEEWASLLPGKIVAVIGDSVMQQWMDAIDCESNRNGLKGHVPPWMQKILQGSGSTKPVTLKNPNTNDRSLDLHLFYRGDRLFKPEEMASILNYTDILVFNFGLHYHDMIVYNEEMTKLAKQLDDWIAEEPANRYVFFRETSAQHFQGMTGSGDYDSRDQFRNKSTACGCVEIQTPDAQSAWWQDPESHKDGNVRNKAAHSIFGGRPNTGIFKFFDATFPRYNMHHETLLRTEKMQICDCTHMCYSPSFWTMVHQQFYEAVSETLKKGSSGGSSR</sequence>
<dbReference type="EMBL" id="LGRX02033075">
    <property type="protein sequence ID" value="KAK3243201.1"/>
    <property type="molecule type" value="Genomic_DNA"/>
</dbReference>
<reference evidence="3 4" key="1">
    <citation type="journal article" date="2015" name="Genome Biol. Evol.">
        <title>Comparative Genomics of a Bacterivorous Green Alga Reveals Evolutionary Causalities and Consequences of Phago-Mixotrophic Mode of Nutrition.</title>
        <authorList>
            <person name="Burns J.A."/>
            <person name="Paasch A."/>
            <person name="Narechania A."/>
            <person name="Kim E."/>
        </authorList>
    </citation>
    <scope>NUCLEOTIDE SEQUENCE [LARGE SCALE GENOMIC DNA]</scope>
    <source>
        <strain evidence="3 4">PLY_AMNH</strain>
    </source>
</reference>
<dbReference type="AlphaFoldDB" id="A0AAE0EWH1"/>
<dbReference type="Proteomes" id="UP001190700">
    <property type="component" value="Unassembled WGS sequence"/>
</dbReference>
<comment type="caution">
    <text evidence="3">The sequence shown here is derived from an EMBL/GenBank/DDBJ whole genome shotgun (WGS) entry which is preliminary data.</text>
</comment>